<evidence type="ECO:0000313" key="1">
    <source>
        <dbReference type="EMBL" id="CEK82140.1"/>
    </source>
</evidence>
<protein>
    <submittedName>
        <fullName evidence="1">Uncharacterized protein</fullName>
    </submittedName>
</protein>
<dbReference type="AlphaFoldDB" id="A0A0B7AQE7"/>
<proteinExistence type="predicted"/>
<accession>A0A0B7AQE7</accession>
<reference evidence="1" key="1">
    <citation type="submission" date="2014-12" db="EMBL/GenBank/DDBJ databases">
        <title>Insight into the proteome of Arion vulgaris.</title>
        <authorList>
            <person name="Aradska J."/>
            <person name="Bulat T."/>
            <person name="Smidak R."/>
            <person name="Sarate P."/>
            <person name="Gangsoo J."/>
            <person name="Sialana F."/>
            <person name="Bilban M."/>
            <person name="Lubec G."/>
        </authorList>
    </citation>
    <scope>NUCLEOTIDE SEQUENCE</scope>
    <source>
        <tissue evidence="1">Skin</tissue>
    </source>
</reference>
<gene>
    <name evidence="1" type="primary">ORF129828</name>
</gene>
<name>A0A0B7AQE7_9EUPU</name>
<organism evidence="1">
    <name type="scientific">Arion vulgaris</name>
    <dbReference type="NCBI Taxonomy" id="1028688"/>
    <lineage>
        <taxon>Eukaryota</taxon>
        <taxon>Metazoa</taxon>
        <taxon>Spiralia</taxon>
        <taxon>Lophotrochozoa</taxon>
        <taxon>Mollusca</taxon>
        <taxon>Gastropoda</taxon>
        <taxon>Heterobranchia</taxon>
        <taxon>Euthyneura</taxon>
        <taxon>Panpulmonata</taxon>
        <taxon>Eupulmonata</taxon>
        <taxon>Stylommatophora</taxon>
        <taxon>Helicina</taxon>
        <taxon>Arionoidea</taxon>
        <taxon>Arionidae</taxon>
        <taxon>Arion</taxon>
    </lineage>
</organism>
<dbReference type="EMBL" id="HACG01035275">
    <property type="protein sequence ID" value="CEK82140.1"/>
    <property type="molecule type" value="Transcribed_RNA"/>
</dbReference>
<sequence length="64" mass="6739">MTTASGMCCCISLVCVEGSVESNPLTQSPTAGGAYMIEVRHGGFVSFHVHTVEPAGWVLKNARL</sequence>